<keyword evidence="3" id="KW-1185">Reference proteome</keyword>
<name>A0A1J9QAT3_9EURO</name>
<dbReference type="AlphaFoldDB" id="A0A1J9QAT3"/>
<reference evidence="2 3" key="1">
    <citation type="submission" date="2015-08" db="EMBL/GenBank/DDBJ databases">
        <title>Emmonsia species relationships and genome sequence.</title>
        <authorList>
            <person name="Cuomo C.A."/>
            <person name="Schwartz I.S."/>
            <person name="Kenyon C."/>
            <person name="De Hoog G.S."/>
            <person name="Govender N.P."/>
            <person name="Botha A."/>
            <person name="Moreno L."/>
            <person name="De Vries M."/>
            <person name="Munoz J.F."/>
            <person name="Stielow J.B."/>
        </authorList>
    </citation>
    <scope>NUCLEOTIDE SEQUENCE [LARGE SCALE GENOMIC DNA]</scope>
    <source>
        <strain evidence="2 3">EI222</strain>
    </source>
</reference>
<dbReference type="OrthoDB" id="4177125at2759"/>
<gene>
    <name evidence="2" type="ORF">ACJ73_09254</name>
</gene>
<comment type="caution">
    <text evidence="2">The sequence shown here is derived from an EMBL/GenBank/DDBJ whole genome shotgun (WGS) entry which is preliminary data.</text>
</comment>
<evidence type="ECO:0000256" key="1">
    <source>
        <dbReference type="SAM" id="SignalP"/>
    </source>
</evidence>
<keyword evidence="1" id="KW-0732">Signal</keyword>
<organism evidence="2 3">
    <name type="scientific">Blastomyces percursus</name>
    <dbReference type="NCBI Taxonomy" id="1658174"/>
    <lineage>
        <taxon>Eukaryota</taxon>
        <taxon>Fungi</taxon>
        <taxon>Dikarya</taxon>
        <taxon>Ascomycota</taxon>
        <taxon>Pezizomycotina</taxon>
        <taxon>Eurotiomycetes</taxon>
        <taxon>Eurotiomycetidae</taxon>
        <taxon>Onygenales</taxon>
        <taxon>Ajellomycetaceae</taxon>
        <taxon>Blastomyces</taxon>
    </lineage>
</organism>
<dbReference type="VEuPathDB" id="FungiDB:ACJ73_09254"/>
<accession>A0A1J9QAT3</accession>
<proteinExistence type="predicted"/>
<feature type="non-terminal residue" evidence="2">
    <location>
        <position position="282"/>
    </location>
</feature>
<dbReference type="Proteomes" id="UP000242791">
    <property type="component" value="Unassembled WGS sequence"/>
</dbReference>
<sequence length="282" mass="30818">MKIISPTVLLPFLSASYLITHTTARKNGNDAFDRIRTGCCPPEPEFEQAISHPNATGAFPFVGLHLDDSAIATPNNNPPPSTPPPKNWTWKTVVMEVPLGNSSGDGEGNVSATNQIFTLDIPMDVDVYSPKHGRNVCVLLLKMVTVNQNDPGSCEHIFPRAEIGRMREELVRRVGEMRADNADSSPCAGMQGGTAWQDIITPYHRSNTPVSPRNTTIAAQYRSTTTTPHPAADYSAYDAALTRTQPIFLLGYSVDPDILASPAIVKRRLAETRLTWQRVPVA</sequence>
<feature type="signal peptide" evidence="1">
    <location>
        <begin position="1"/>
        <end position="24"/>
    </location>
</feature>
<feature type="chain" id="PRO_5009656521" evidence="1">
    <location>
        <begin position="25"/>
        <end position="282"/>
    </location>
</feature>
<evidence type="ECO:0000313" key="2">
    <source>
        <dbReference type="EMBL" id="OJD13036.1"/>
    </source>
</evidence>
<protein>
    <submittedName>
        <fullName evidence="2">Uncharacterized protein</fullName>
    </submittedName>
</protein>
<evidence type="ECO:0000313" key="3">
    <source>
        <dbReference type="Proteomes" id="UP000242791"/>
    </source>
</evidence>
<dbReference type="STRING" id="1658174.A0A1J9QAT3"/>
<dbReference type="EMBL" id="LGTZ01002521">
    <property type="protein sequence ID" value="OJD13036.1"/>
    <property type="molecule type" value="Genomic_DNA"/>
</dbReference>